<sequence>LISLYSDPVMYIALKFTTGVALLALIAALAFVDYSDACATGGNSSASGRRKRSSEEDVNVVVMSNEEFALATNEKNMQKVEQKLKEFADTQGISFRSL</sequence>
<dbReference type="AlphaFoldDB" id="A0AAV5SYU4"/>
<keyword evidence="1" id="KW-1133">Transmembrane helix</keyword>
<feature type="non-terminal residue" evidence="2">
    <location>
        <position position="1"/>
    </location>
</feature>
<dbReference type="Proteomes" id="UP001432027">
    <property type="component" value="Unassembled WGS sequence"/>
</dbReference>
<accession>A0AAV5SYU4</accession>
<keyword evidence="3" id="KW-1185">Reference proteome</keyword>
<name>A0AAV5SYU4_9BILA</name>
<keyword evidence="1" id="KW-0812">Transmembrane</keyword>
<gene>
    <name evidence="2" type="ORF">PENTCL1PPCAC_7624</name>
</gene>
<evidence type="ECO:0000313" key="2">
    <source>
        <dbReference type="EMBL" id="GMS85449.1"/>
    </source>
</evidence>
<evidence type="ECO:0000313" key="3">
    <source>
        <dbReference type="Proteomes" id="UP001432027"/>
    </source>
</evidence>
<feature type="non-terminal residue" evidence="2">
    <location>
        <position position="98"/>
    </location>
</feature>
<dbReference type="EMBL" id="BTSX01000002">
    <property type="protein sequence ID" value="GMS85449.1"/>
    <property type="molecule type" value="Genomic_DNA"/>
</dbReference>
<protein>
    <submittedName>
        <fullName evidence="2">Uncharacterized protein</fullName>
    </submittedName>
</protein>
<keyword evidence="1" id="KW-0472">Membrane</keyword>
<dbReference type="PANTHER" id="PTHR36955:SF1">
    <property type="entry name" value="SECRETED NEMATODE CLADE V PROTEIN GENE FAMILY"/>
    <property type="match status" value="1"/>
</dbReference>
<evidence type="ECO:0000256" key="1">
    <source>
        <dbReference type="SAM" id="Phobius"/>
    </source>
</evidence>
<proteinExistence type="predicted"/>
<comment type="caution">
    <text evidence="2">The sequence shown here is derived from an EMBL/GenBank/DDBJ whole genome shotgun (WGS) entry which is preliminary data.</text>
</comment>
<feature type="transmembrane region" description="Helical" evidence="1">
    <location>
        <begin position="12"/>
        <end position="32"/>
    </location>
</feature>
<organism evidence="2 3">
    <name type="scientific">Pristionchus entomophagus</name>
    <dbReference type="NCBI Taxonomy" id="358040"/>
    <lineage>
        <taxon>Eukaryota</taxon>
        <taxon>Metazoa</taxon>
        <taxon>Ecdysozoa</taxon>
        <taxon>Nematoda</taxon>
        <taxon>Chromadorea</taxon>
        <taxon>Rhabditida</taxon>
        <taxon>Rhabditina</taxon>
        <taxon>Diplogasteromorpha</taxon>
        <taxon>Diplogasteroidea</taxon>
        <taxon>Neodiplogasteridae</taxon>
        <taxon>Pristionchus</taxon>
    </lineage>
</organism>
<dbReference type="PANTHER" id="PTHR36955">
    <property type="entry name" value="SECRETED NEMATODE CLADE V PROTEIN GENE FAMILY"/>
    <property type="match status" value="1"/>
</dbReference>
<reference evidence="2" key="1">
    <citation type="submission" date="2023-10" db="EMBL/GenBank/DDBJ databases">
        <title>Genome assembly of Pristionchus species.</title>
        <authorList>
            <person name="Yoshida K."/>
            <person name="Sommer R.J."/>
        </authorList>
    </citation>
    <scope>NUCLEOTIDE SEQUENCE</scope>
    <source>
        <strain evidence="2">RS0144</strain>
    </source>
</reference>